<protein>
    <submittedName>
        <fullName evidence="3">Tripartite tricarboxylate transporter TctB family protein</fullName>
    </submittedName>
</protein>
<feature type="transmembrane region" description="Helical" evidence="1">
    <location>
        <begin position="21"/>
        <end position="43"/>
    </location>
</feature>
<dbReference type="Pfam" id="PF07331">
    <property type="entry name" value="TctB"/>
    <property type="match status" value="1"/>
</dbReference>
<sequence length="181" mass="20524">MRRLQTFQDLFKRYRRPGDMVFALAFFAFALFLLLNLPVQTTWVEKRTALFAQPAFWPAISLGLMTLFAALHLAGALVSQRIPGRLAEALYWARSLEYAAWFMAYVLLVPWIGYLLATIAFCCVLSFRLGYRSARWMGIATVFAIATVVIFKGLLQVKIPAGEIYGLLPAGAFRSFMMTYL</sequence>
<gene>
    <name evidence="3" type="ORF">ACFOGP_05795</name>
</gene>
<feature type="transmembrane region" description="Helical" evidence="1">
    <location>
        <begin position="133"/>
        <end position="155"/>
    </location>
</feature>
<keyword evidence="1" id="KW-0472">Membrane</keyword>
<keyword evidence="1" id="KW-1133">Transmembrane helix</keyword>
<keyword evidence="4" id="KW-1185">Reference proteome</keyword>
<dbReference type="Proteomes" id="UP001595632">
    <property type="component" value="Unassembled WGS sequence"/>
</dbReference>
<dbReference type="EMBL" id="JBHRTB010000010">
    <property type="protein sequence ID" value="MFC3142211.1"/>
    <property type="molecule type" value="Genomic_DNA"/>
</dbReference>
<proteinExistence type="predicted"/>
<accession>A0ABV7GRN6</accession>
<feature type="transmembrane region" description="Helical" evidence="1">
    <location>
        <begin position="55"/>
        <end position="78"/>
    </location>
</feature>
<feature type="domain" description="DUF1468" evidence="2">
    <location>
        <begin position="21"/>
        <end position="160"/>
    </location>
</feature>
<evidence type="ECO:0000313" key="3">
    <source>
        <dbReference type="EMBL" id="MFC3142211.1"/>
    </source>
</evidence>
<organism evidence="3 4">
    <name type="scientific">Psychromarinibacter halotolerans</name>
    <dbReference type="NCBI Taxonomy" id="1775175"/>
    <lineage>
        <taxon>Bacteria</taxon>
        <taxon>Pseudomonadati</taxon>
        <taxon>Pseudomonadota</taxon>
        <taxon>Alphaproteobacteria</taxon>
        <taxon>Rhodobacterales</taxon>
        <taxon>Paracoccaceae</taxon>
        <taxon>Psychromarinibacter</taxon>
    </lineage>
</organism>
<evidence type="ECO:0000256" key="1">
    <source>
        <dbReference type="SAM" id="Phobius"/>
    </source>
</evidence>
<name>A0ABV7GRN6_9RHOB</name>
<evidence type="ECO:0000259" key="2">
    <source>
        <dbReference type="Pfam" id="PF07331"/>
    </source>
</evidence>
<evidence type="ECO:0000313" key="4">
    <source>
        <dbReference type="Proteomes" id="UP001595632"/>
    </source>
</evidence>
<comment type="caution">
    <text evidence="3">The sequence shown here is derived from an EMBL/GenBank/DDBJ whole genome shotgun (WGS) entry which is preliminary data.</text>
</comment>
<dbReference type="RefSeq" id="WP_275634128.1">
    <property type="nucleotide sequence ID" value="NZ_JARGYD010000007.1"/>
</dbReference>
<dbReference type="InterPro" id="IPR009936">
    <property type="entry name" value="DUF1468"/>
</dbReference>
<feature type="transmembrane region" description="Helical" evidence="1">
    <location>
        <begin position="99"/>
        <end position="127"/>
    </location>
</feature>
<keyword evidence="1" id="KW-0812">Transmembrane</keyword>
<reference evidence="4" key="1">
    <citation type="journal article" date="2019" name="Int. J. Syst. Evol. Microbiol.">
        <title>The Global Catalogue of Microorganisms (GCM) 10K type strain sequencing project: providing services to taxonomists for standard genome sequencing and annotation.</title>
        <authorList>
            <consortium name="The Broad Institute Genomics Platform"/>
            <consortium name="The Broad Institute Genome Sequencing Center for Infectious Disease"/>
            <person name="Wu L."/>
            <person name="Ma J."/>
        </authorList>
    </citation>
    <scope>NUCLEOTIDE SEQUENCE [LARGE SCALE GENOMIC DNA]</scope>
    <source>
        <strain evidence="4">KCTC 52366</strain>
    </source>
</reference>